<dbReference type="GO" id="GO:0000160">
    <property type="term" value="P:phosphorelay signal transduction system"/>
    <property type="evidence" value="ECO:0007669"/>
    <property type="project" value="InterPro"/>
</dbReference>
<comment type="caution">
    <text evidence="5">The sequence shown here is derived from an EMBL/GenBank/DDBJ whole genome shotgun (WGS) entry which is preliminary data.</text>
</comment>
<dbReference type="SMART" id="SM00448">
    <property type="entry name" value="REC"/>
    <property type="match status" value="1"/>
</dbReference>
<dbReference type="EMBL" id="PFFQ01000046">
    <property type="protein sequence ID" value="PIW15712.1"/>
    <property type="molecule type" value="Genomic_DNA"/>
</dbReference>
<protein>
    <recommendedName>
        <fullName evidence="7">Diguanylate cyclase response regulator</fullName>
    </recommendedName>
</protein>
<dbReference type="InterPro" id="IPR029787">
    <property type="entry name" value="Nucleotide_cyclase"/>
</dbReference>
<name>A0A2M7G1S9_9BACT</name>
<dbReference type="Pfam" id="PF00072">
    <property type="entry name" value="Response_reg"/>
    <property type="match status" value="1"/>
</dbReference>
<sequence length="304" mass="34404">MLKVLAIDDTLTNLELVKEMLLSQEFEVATASNGQEGIETARSFYPDLIICDIEMPEVDGFQVLETLRAQDDFKHTPFVFLTGVNTQESIDRGADLGADDYLLKPFTLKKLISTVTTSFKKAQALKETYQQHSVTVEENLEKVKMYDSVTGLLNSTTMGTHFIEIQAQLGDLSLAVITFSIDRIESYFDQSPTLGQTISKFAANQLKKQYGSQENYLYYLGHQNYLALVPFNQQNSKLTQSLERLIYQTIQPLRIGRYDVEVSLRAGISLNGIDGYDLPELMRKANLARVQAQKQTDKNYAFYV</sequence>
<dbReference type="InterPro" id="IPR050595">
    <property type="entry name" value="Bact_response_regulator"/>
</dbReference>
<dbReference type="PANTHER" id="PTHR44591">
    <property type="entry name" value="STRESS RESPONSE REGULATOR PROTEIN 1"/>
    <property type="match status" value="1"/>
</dbReference>
<dbReference type="InterPro" id="IPR011006">
    <property type="entry name" value="CheY-like_superfamily"/>
</dbReference>
<evidence type="ECO:0000259" key="3">
    <source>
        <dbReference type="PROSITE" id="PS50110"/>
    </source>
</evidence>
<evidence type="ECO:0000259" key="4">
    <source>
        <dbReference type="PROSITE" id="PS50887"/>
    </source>
</evidence>
<reference evidence="5 6" key="1">
    <citation type="submission" date="2017-09" db="EMBL/GenBank/DDBJ databases">
        <title>Depth-based differentiation of microbial function through sediment-hosted aquifers and enrichment of novel symbionts in the deep terrestrial subsurface.</title>
        <authorList>
            <person name="Probst A.J."/>
            <person name="Ladd B."/>
            <person name="Jarett J.K."/>
            <person name="Geller-Mcgrath D.E."/>
            <person name="Sieber C.M."/>
            <person name="Emerson J.B."/>
            <person name="Anantharaman K."/>
            <person name="Thomas B.C."/>
            <person name="Malmstrom R."/>
            <person name="Stieglmeier M."/>
            <person name="Klingl A."/>
            <person name="Woyke T."/>
            <person name="Ryan C.M."/>
            <person name="Banfield J.F."/>
        </authorList>
    </citation>
    <scope>NUCLEOTIDE SEQUENCE [LARGE SCALE GENOMIC DNA]</scope>
    <source>
        <strain evidence="5">CG17_big_fil_post_rev_8_21_14_2_50_48_46</strain>
    </source>
</reference>
<organism evidence="5 6">
    <name type="scientific">bacterium (Candidatus Blackallbacteria) CG17_big_fil_post_rev_8_21_14_2_50_48_46</name>
    <dbReference type="NCBI Taxonomy" id="2014261"/>
    <lineage>
        <taxon>Bacteria</taxon>
        <taxon>Candidatus Blackallbacteria</taxon>
    </lineage>
</organism>
<dbReference type="Proteomes" id="UP000231019">
    <property type="component" value="Unassembled WGS sequence"/>
</dbReference>
<feature type="modified residue" description="4-aspartylphosphate" evidence="2">
    <location>
        <position position="52"/>
    </location>
</feature>
<feature type="domain" description="GGDEF" evidence="4">
    <location>
        <begin position="172"/>
        <end position="304"/>
    </location>
</feature>
<dbReference type="SUPFAM" id="SSF52172">
    <property type="entry name" value="CheY-like"/>
    <property type="match status" value="1"/>
</dbReference>
<dbReference type="SUPFAM" id="SSF55073">
    <property type="entry name" value="Nucleotide cyclase"/>
    <property type="match status" value="1"/>
</dbReference>
<dbReference type="PANTHER" id="PTHR44591:SF3">
    <property type="entry name" value="RESPONSE REGULATORY DOMAIN-CONTAINING PROTEIN"/>
    <property type="match status" value="1"/>
</dbReference>
<dbReference type="Gene3D" id="3.30.70.270">
    <property type="match status" value="1"/>
</dbReference>
<dbReference type="InterPro" id="IPR000160">
    <property type="entry name" value="GGDEF_dom"/>
</dbReference>
<dbReference type="Gene3D" id="3.40.50.2300">
    <property type="match status" value="1"/>
</dbReference>
<dbReference type="AlphaFoldDB" id="A0A2M7G1S9"/>
<dbReference type="SMART" id="SM00267">
    <property type="entry name" value="GGDEF"/>
    <property type="match status" value="1"/>
</dbReference>
<proteinExistence type="predicted"/>
<keyword evidence="1 2" id="KW-0597">Phosphoprotein</keyword>
<dbReference type="PROSITE" id="PS50110">
    <property type="entry name" value="RESPONSE_REGULATORY"/>
    <property type="match status" value="1"/>
</dbReference>
<feature type="domain" description="Response regulatory" evidence="3">
    <location>
        <begin position="3"/>
        <end position="119"/>
    </location>
</feature>
<dbReference type="PROSITE" id="PS50887">
    <property type="entry name" value="GGDEF"/>
    <property type="match status" value="1"/>
</dbReference>
<dbReference type="InterPro" id="IPR043128">
    <property type="entry name" value="Rev_trsase/Diguanyl_cyclase"/>
</dbReference>
<dbReference type="InterPro" id="IPR001789">
    <property type="entry name" value="Sig_transdc_resp-reg_receiver"/>
</dbReference>
<gene>
    <name evidence="5" type="ORF">COW36_16035</name>
</gene>
<evidence type="ECO:0000256" key="1">
    <source>
        <dbReference type="ARBA" id="ARBA00022553"/>
    </source>
</evidence>
<evidence type="ECO:0000256" key="2">
    <source>
        <dbReference type="PROSITE-ProRule" id="PRU00169"/>
    </source>
</evidence>
<accession>A0A2M7G1S9</accession>
<evidence type="ECO:0000313" key="6">
    <source>
        <dbReference type="Proteomes" id="UP000231019"/>
    </source>
</evidence>
<dbReference type="Pfam" id="PF00990">
    <property type="entry name" value="GGDEF"/>
    <property type="match status" value="1"/>
</dbReference>
<evidence type="ECO:0000313" key="5">
    <source>
        <dbReference type="EMBL" id="PIW15712.1"/>
    </source>
</evidence>
<evidence type="ECO:0008006" key="7">
    <source>
        <dbReference type="Google" id="ProtNLM"/>
    </source>
</evidence>